<evidence type="ECO:0000313" key="8">
    <source>
        <dbReference type="EMBL" id="ESO11971.1"/>
    </source>
</evidence>
<accession>T1EKH1</accession>
<name>T1EKH1_HELRO</name>
<evidence type="ECO:0000256" key="7">
    <source>
        <dbReference type="PROSITE-ProRule" id="PRU00221"/>
    </source>
</evidence>
<dbReference type="GO" id="GO:0006364">
    <property type="term" value="P:rRNA processing"/>
    <property type="evidence" value="ECO:0007669"/>
    <property type="project" value="UniProtKB-KW"/>
</dbReference>
<dbReference type="RefSeq" id="XP_009008691.1">
    <property type="nucleotide sequence ID" value="XM_009010443.1"/>
</dbReference>
<evidence type="ECO:0000256" key="2">
    <source>
        <dbReference type="ARBA" id="ARBA00022552"/>
    </source>
</evidence>
<keyword evidence="5" id="KW-0539">Nucleus</keyword>
<evidence type="ECO:0000256" key="3">
    <source>
        <dbReference type="ARBA" id="ARBA00022574"/>
    </source>
</evidence>
<dbReference type="EMBL" id="AMQM01000013">
    <property type="status" value="NOT_ANNOTATED_CDS"/>
    <property type="molecule type" value="Genomic_DNA"/>
</dbReference>
<proteinExistence type="inferred from homology"/>
<keyword evidence="2" id="KW-0698">rRNA processing</keyword>
<dbReference type="PANTHER" id="PTHR18359">
    <property type="entry name" value="WD-REPEAT PROTEIN-RELATED"/>
    <property type="match status" value="1"/>
</dbReference>
<dbReference type="EnsemblMetazoa" id="HelroT150704">
    <property type="protein sequence ID" value="HelroP150704"/>
    <property type="gene ID" value="HelroG150704"/>
</dbReference>
<reference evidence="10" key="1">
    <citation type="submission" date="2012-12" db="EMBL/GenBank/DDBJ databases">
        <authorList>
            <person name="Hellsten U."/>
            <person name="Grimwood J."/>
            <person name="Chapman J.A."/>
            <person name="Shapiro H."/>
            <person name="Aerts A."/>
            <person name="Otillar R.P."/>
            <person name="Terry A.Y."/>
            <person name="Boore J.L."/>
            <person name="Simakov O."/>
            <person name="Marletaz F."/>
            <person name="Cho S.-J."/>
            <person name="Edsinger-Gonzales E."/>
            <person name="Havlak P."/>
            <person name="Kuo D.-H."/>
            <person name="Larsson T."/>
            <person name="Lv J."/>
            <person name="Arendt D."/>
            <person name="Savage R."/>
            <person name="Osoegawa K."/>
            <person name="de Jong P."/>
            <person name="Lindberg D.R."/>
            <person name="Seaver E.C."/>
            <person name="Weisblat D.A."/>
            <person name="Putnam N.H."/>
            <person name="Grigoriev I.V."/>
            <person name="Rokhsar D.S."/>
        </authorList>
    </citation>
    <scope>NUCLEOTIDE SEQUENCE</scope>
</reference>
<evidence type="ECO:0000256" key="6">
    <source>
        <dbReference type="ARBA" id="ARBA00025767"/>
    </source>
</evidence>
<reference evidence="9" key="3">
    <citation type="submission" date="2015-06" db="UniProtKB">
        <authorList>
            <consortium name="EnsemblMetazoa"/>
        </authorList>
    </citation>
    <scope>IDENTIFICATION</scope>
</reference>
<dbReference type="OMA" id="FEWTVAC"/>
<comment type="subcellular location">
    <subcellularLocation>
        <location evidence="1">Nucleus</location>
        <location evidence="1">Nucleolus</location>
    </subcellularLocation>
</comment>
<dbReference type="eggNOG" id="KOG2055">
    <property type="taxonomic scope" value="Eukaryota"/>
</dbReference>
<keyword evidence="3 7" id="KW-0853">WD repeat</keyword>
<keyword evidence="10" id="KW-1185">Reference proteome</keyword>
<dbReference type="PANTHER" id="PTHR18359:SF0">
    <property type="entry name" value="U3 SMALL NUCLEOLAR RNA-ASSOCIATED PROTEIN 18 HOMOLOG"/>
    <property type="match status" value="1"/>
</dbReference>
<dbReference type="GO" id="GO:0005730">
    <property type="term" value="C:nucleolus"/>
    <property type="evidence" value="ECO:0007669"/>
    <property type="project" value="UniProtKB-SubCell"/>
</dbReference>
<dbReference type="KEGG" id="hro:HELRODRAFT_150704"/>
<dbReference type="SUPFAM" id="SSF50978">
    <property type="entry name" value="WD40 repeat-like"/>
    <property type="match status" value="1"/>
</dbReference>
<gene>
    <name evidence="9" type="primary">20197071</name>
    <name evidence="8" type="ORF">HELRODRAFT_150704</name>
</gene>
<dbReference type="STRING" id="6412.T1EKH1"/>
<comment type="similarity">
    <text evidence="6">Belongs to the WD repeat UTP18 family.</text>
</comment>
<dbReference type="Pfam" id="PF00400">
    <property type="entry name" value="WD40"/>
    <property type="match status" value="1"/>
</dbReference>
<keyword evidence="4" id="KW-0677">Repeat</keyword>
<dbReference type="SMART" id="SM00320">
    <property type="entry name" value="WD40"/>
    <property type="match status" value="4"/>
</dbReference>
<evidence type="ECO:0000313" key="9">
    <source>
        <dbReference type="EnsemblMetazoa" id="HelroP150704"/>
    </source>
</evidence>
<dbReference type="GeneID" id="20197071"/>
<sequence>AQVAIVGGADSKLSIFQVDGKENRKIQTIAVENFPIFSAELNVPEDEIIIGSMFPTFVMYNMDVGKITRTSQVRNTKLFTVSPDGKLMVLVGTFGHVHVLSIKSKGLLQTLKSESESIEAVTFSSDGEMLFTHSSDGVVYVWNMKTFKCMFKFQDEGCTQGTTIHISSNTKYLATGSHTGVVNLYETSSLLSMPSNSTKFCLPQPKPIKAIPNITTTCTAVKFNENSELLAMASNYAEGSVKLFHTRSLSVLANFPNPAKPLGIPYSLDFSPNSGYFSVGNHHGVAHLFR</sequence>
<dbReference type="InterPro" id="IPR015943">
    <property type="entry name" value="WD40/YVTN_repeat-like_dom_sf"/>
</dbReference>
<dbReference type="AlphaFoldDB" id="T1EKH1"/>
<reference evidence="8 10" key="2">
    <citation type="journal article" date="2013" name="Nature">
        <title>Insights into bilaterian evolution from three spiralian genomes.</title>
        <authorList>
            <person name="Simakov O."/>
            <person name="Marletaz F."/>
            <person name="Cho S.J."/>
            <person name="Edsinger-Gonzales E."/>
            <person name="Havlak P."/>
            <person name="Hellsten U."/>
            <person name="Kuo D.H."/>
            <person name="Larsson T."/>
            <person name="Lv J."/>
            <person name="Arendt D."/>
            <person name="Savage R."/>
            <person name="Osoegawa K."/>
            <person name="de Jong P."/>
            <person name="Grimwood J."/>
            <person name="Chapman J.A."/>
            <person name="Shapiro H."/>
            <person name="Aerts A."/>
            <person name="Otillar R.P."/>
            <person name="Terry A.Y."/>
            <person name="Boore J.L."/>
            <person name="Grigoriev I.V."/>
            <person name="Lindberg D.R."/>
            <person name="Seaver E.C."/>
            <person name="Weisblat D.A."/>
            <person name="Putnam N.H."/>
            <person name="Rokhsar D.S."/>
        </authorList>
    </citation>
    <scope>NUCLEOTIDE SEQUENCE</scope>
</reference>
<organism evidence="9 10">
    <name type="scientific">Helobdella robusta</name>
    <name type="common">Californian leech</name>
    <dbReference type="NCBI Taxonomy" id="6412"/>
    <lineage>
        <taxon>Eukaryota</taxon>
        <taxon>Metazoa</taxon>
        <taxon>Spiralia</taxon>
        <taxon>Lophotrochozoa</taxon>
        <taxon>Annelida</taxon>
        <taxon>Clitellata</taxon>
        <taxon>Hirudinea</taxon>
        <taxon>Rhynchobdellida</taxon>
        <taxon>Glossiphoniidae</taxon>
        <taxon>Helobdella</taxon>
    </lineage>
</organism>
<dbReference type="HOGENOM" id="CLU_011055_0_0_1"/>
<evidence type="ECO:0000256" key="4">
    <source>
        <dbReference type="ARBA" id="ARBA00022737"/>
    </source>
</evidence>
<evidence type="ECO:0000313" key="10">
    <source>
        <dbReference type="Proteomes" id="UP000015101"/>
    </source>
</evidence>
<dbReference type="InParanoid" id="T1EKH1"/>
<evidence type="ECO:0000256" key="1">
    <source>
        <dbReference type="ARBA" id="ARBA00004604"/>
    </source>
</evidence>
<feature type="repeat" description="WD" evidence="7">
    <location>
        <begin position="111"/>
        <end position="152"/>
    </location>
</feature>
<dbReference type="OrthoDB" id="1935146at2759"/>
<dbReference type="InterPro" id="IPR036322">
    <property type="entry name" value="WD40_repeat_dom_sf"/>
</dbReference>
<dbReference type="CTD" id="20197071"/>
<dbReference type="PROSITE" id="PS50294">
    <property type="entry name" value="WD_REPEATS_REGION"/>
    <property type="match status" value="1"/>
</dbReference>
<dbReference type="InterPro" id="IPR001680">
    <property type="entry name" value="WD40_rpt"/>
</dbReference>
<dbReference type="FunCoup" id="T1EKH1">
    <property type="interactions" value="1643"/>
</dbReference>
<evidence type="ECO:0000256" key="5">
    <source>
        <dbReference type="ARBA" id="ARBA00023242"/>
    </source>
</evidence>
<protein>
    <submittedName>
        <fullName evidence="8 9">Uncharacterized protein</fullName>
    </submittedName>
</protein>
<dbReference type="Proteomes" id="UP000015101">
    <property type="component" value="Unassembled WGS sequence"/>
</dbReference>
<dbReference type="Gene3D" id="2.130.10.10">
    <property type="entry name" value="YVTN repeat-like/Quinoprotein amine dehydrogenase"/>
    <property type="match status" value="1"/>
</dbReference>
<dbReference type="EMBL" id="KB095811">
    <property type="protein sequence ID" value="ESO11971.1"/>
    <property type="molecule type" value="Genomic_DNA"/>
</dbReference>
<dbReference type="PROSITE" id="PS50082">
    <property type="entry name" value="WD_REPEATS_2"/>
    <property type="match status" value="1"/>
</dbReference>
<dbReference type="InterPro" id="IPR045161">
    <property type="entry name" value="Utp18"/>
</dbReference>